<dbReference type="InterPro" id="IPR038843">
    <property type="entry name" value="Sed1/Spi1"/>
</dbReference>
<reference evidence="3" key="1">
    <citation type="submission" date="2020-10" db="EMBL/GenBank/DDBJ databases">
        <title>Genome Sequence of Monilinia vaccinii-corymbosi Sheds Light on Mummy Berry Disease Infection of Blueberry and Mating Type.</title>
        <authorList>
            <person name="Yow A.G."/>
            <person name="Zhang Y."/>
            <person name="Bansal K."/>
            <person name="Eacker S.M."/>
            <person name="Sullivan S."/>
            <person name="Liachko I."/>
            <person name="Cubeta M.A."/>
            <person name="Rollins J.A."/>
            <person name="Ashrafi H."/>
        </authorList>
    </citation>
    <scope>NUCLEOTIDE SEQUENCE</scope>
    <source>
        <strain evidence="3">RL-1</strain>
    </source>
</reference>
<accession>A0A8A3P7N1</accession>
<feature type="region of interest" description="Disordered" evidence="1">
    <location>
        <begin position="99"/>
        <end position="129"/>
    </location>
</feature>
<gene>
    <name evidence="3" type="ORF">DSL72_001615</name>
</gene>
<feature type="signal peptide" evidence="2">
    <location>
        <begin position="1"/>
        <end position="18"/>
    </location>
</feature>
<dbReference type="Proteomes" id="UP000672032">
    <property type="component" value="Chromosome 2"/>
</dbReference>
<dbReference type="GO" id="GO:0009277">
    <property type="term" value="C:fungal-type cell wall"/>
    <property type="evidence" value="ECO:0007669"/>
    <property type="project" value="TreeGrafter"/>
</dbReference>
<keyword evidence="4" id="KW-1185">Reference proteome</keyword>
<feature type="compositionally biased region" description="Low complexity" evidence="1">
    <location>
        <begin position="101"/>
        <end position="110"/>
    </location>
</feature>
<evidence type="ECO:0008006" key="5">
    <source>
        <dbReference type="Google" id="ProtNLM"/>
    </source>
</evidence>
<dbReference type="OrthoDB" id="4094614at2759"/>
<dbReference type="PANTHER" id="PTHR35523">
    <property type="entry name" value="CELL WALL PROTEIN SED1"/>
    <property type="match status" value="1"/>
</dbReference>
<name>A0A8A3P7N1_9HELO</name>
<dbReference type="PANTHER" id="PTHR35523:SF1">
    <property type="entry name" value="CELL WALL PROTEIN SED1"/>
    <property type="match status" value="1"/>
</dbReference>
<feature type="compositionally biased region" description="Polar residues" evidence="1">
    <location>
        <begin position="117"/>
        <end position="129"/>
    </location>
</feature>
<evidence type="ECO:0000256" key="1">
    <source>
        <dbReference type="SAM" id="MobiDB-lite"/>
    </source>
</evidence>
<dbReference type="GO" id="GO:0031505">
    <property type="term" value="P:fungal-type cell wall organization"/>
    <property type="evidence" value="ECO:0007669"/>
    <property type="project" value="InterPro"/>
</dbReference>
<evidence type="ECO:0000256" key="2">
    <source>
        <dbReference type="SAM" id="SignalP"/>
    </source>
</evidence>
<keyword evidence="2" id="KW-0732">Signal</keyword>
<dbReference type="AlphaFoldDB" id="A0A8A3P7N1"/>
<feature type="chain" id="PRO_5032868274" description="Clock-controlled protein 6" evidence="2">
    <location>
        <begin position="19"/>
        <end position="160"/>
    </location>
</feature>
<evidence type="ECO:0000313" key="4">
    <source>
        <dbReference type="Proteomes" id="UP000672032"/>
    </source>
</evidence>
<evidence type="ECO:0000313" key="3">
    <source>
        <dbReference type="EMBL" id="QSZ32046.1"/>
    </source>
</evidence>
<protein>
    <recommendedName>
        <fullName evidence="5">Clock-controlled protein 6</fullName>
    </recommendedName>
</protein>
<organism evidence="3 4">
    <name type="scientific">Monilinia vaccinii-corymbosi</name>
    <dbReference type="NCBI Taxonomy" id="61207"/>
    <lineage>
        <taxon>Eukaryota</taxon>
        <taxon>Fungi</taxon>
        <taxon>Dikarya</taxon>
        <taxon>Ascomycota</taxon>
        <taxon>Pezizomycotina</taxon>
        <taxon>Leotiomycetes</taxon>
        <taxon>Helotiales</taxon>
        <taxon>Sclerotiniaceae</taxon>
        <taxon>Monilinia</taxon>
    </lineage>
</organism>
<dbReference type="GO" id="GO:0005199">
    <property type="term" value="F:structural constituent of cell wall"/>
    <property type="evidence" value="ECO:0007669"/>
    <property type="project" value="InterPro"/>
</dbReference>
<proteinExistence type="predicted"/>
<dbReference type="EMBL" id="CP063406">
    <property type="protein sequence ID" value="QSZ32046.1"/>
    <property type="molecule type" value="Genomic_DNA"/>
</dbReference>
<sequence length="160" mass="16105">MQFSTVAIISALAAAVSAAGNYSVNATAAVWVTEVVTQFTTVCPAATVLTYDGATYTVTQNETLTITNCPCTISKPVYTTSSVICKTCTALPTTTPVYGNSTTPAPTATSTRKEGSPTITPAANPSPSTTGIAVANNGNHMMAFSGAGLAGLLGVAAYLL</sequence>